<dbReference type="EMBL" id="CP015839">
    <property type="protein sequence ID" value="ANG64198.1"/>
    <property type="molecule type" value="Genomic_DNA"/>
</dbReference>
<evidence type="ECO:0000259" key="1">
    <source>
        <dbReference type="Pfam" id="PF12697"/>
    </source>
</evidence>
<name>A0A1A9F2T4_9GAMM</name>
<dbReference type="RefSeq" id="WP_067385594.1">
    <property type="nucleotide sequence ID" value="NZ_CP015839.1"/>
</dbReference>
<dbReference type="InterPro" id="IPR000073">
    <property type="entry name" value="AB_hydrolase_1"/>
</dbReference>
<sequence>MNDDITILVHGFNRGRRDMAYLEAGLRRQGWHTRALNLPTLFGDMDDCVAAMSAQLNDIQGRYRRVHYVAHSLGGLITLNFIRETQPQNIGHCVFIATPHGGSHLAQIASWIPGYARIFKPVAELLPTGAYDNCHAESGLSLGVIVGCRNSGLLGKLFLSDQSDGRVEVASACAGAARETILLPFGHQEIHHRPETCAQVLAFLAQGRFSR</sequence>
<dbReference type="STRING" id="1821621.A8C75_18110"/>
<evidence type="ECO:0000313" key="3">
    <source>
        <dbReference type="Proteomes" id="UP000078070"/>
    </source>
</evidence>
<evidence type="ECO:0000313" key="2">
    <source>
        <dbReference type="EMBL" id="ANG64198.1"/>
    </source>
</evidence>
<dbReference type="SUPFAM" id="SSF53474">
    <property type="entry name" value="alpha/beta-Hydrolases"/>
    <property type="match status" value="1"/>
</dbReference>
<dbReference type="Gene3D" id="3.40.50.1820">
    <property type="entry name" value="alpha/beta hydrolase"/>
    <property type="match status" value="1"/>
</dbReference>
<feature type="domain" description="AB hydrolase-1" evidence="1">
    <location>
        <begin position="7"/>
        <end position="132"/>
    </location>
</feature>
<dbReference type="OrthoDB" id="556502at2"/>
<proteinExistence type="predicted"/>
<dbReference type="PANTHER" id="PTHR37946:SF1">
    <property type="entry name" value="SLL1969 PROTEIN"/>
    <property type="match status" value="1"/>
</dbReference>
<organism evidence="2 3">
    <name type="scientific">Marinobacterium aestuarii</name>
    <dbReference type="NCBI Taxonomy" id="1821621"/>
    <lineage>
        <taxon>Bacteria</taxon>
        <taxon>Pseudomonadati</taxon>
        <taxon>Pseudomonadota</taxon>
        <taxon>Gammaproteobacteria</taxon>
        <taxon>Oceanospirillales</taxon>
        <taxon>Oceanospirillaceae</taxon>
        <taxon>Marinobacterium</taxon>
    </lineage>
</organism>
<accession>A0A1A9F2T4</accession>
<dbReference type="PANTHER" id="PTHR37946">
    <property type="entry name" value="SLL1969 PROTEIN"/>
    <property type="match status" value="1"/>
</dbReference>
<dbReference type="Pfam" id="PF12697">
    <property type="entry name" value="Abhydrolase_6"/>
    <property type="match status" value="1"/>
</dbReference>
<protein>
    <recommendedName>
        <fullName evidence="1">AB hydrolase-1 domain-containing protein</fullName>
    </recommendedName>
</protein>
<keyword evidence="3" id="KW-1185">Reference proteome</keyword>
<reference evidence="2 3" key="2">
    <citation type="journal article" date="2018" name="Int. J. Syst. Evol. Microbiol.">
        <title>Marinobacterium aestuarii sp. nov., a benzene-degrading marine bacterium isolated from estuary sediment.</title>
        <authorList>
            <person name="Bae S.S."/>
            <person name="Jung J."/>
            <person name="Chung D."/>
            <person name="Baek K."/>
        </authorList>
    </citation>
    <scope>NUCLEOTIDE SEQUENCE [LARGE SCALE GENOMIC DNA]</scope>
    <source>
        <strain evidence="2 3">ST58-10</strain>
    </source>
</reference>
<dbReference type="AlphaFoldDB" id="A0A1A9F2T4"/>
<gene>
    <name evidence="2" type="ORF">A8C75_18110</name>
</gene>
<dbReference type="Proteomes" id="UP000078070">
    <property type="component" value="Chromosome"/>
</dbReference>
<dbReference type="KEGG" id="mars:A8C75_18110"/>
<dbReference type="InterPro" id="IPR029058">
    <property type="entry name" value="AB_hydrolase_fold"/>
</dbReference>
<reference evidence="3" key="1">
    <citation type="submission" date="2016-05" db="EMBL/GenBank/DDBJ databases">
        <authorList>
            <person name="Baek K."/>
            <person name="Yang S.-J."/>
        </authorList>
    </citation>
    <scope>NUCLEOTIDE SEQUENCE [LARGE SCALE GENOMIC DNA]</scope>
    <source>
        <strain evidence="3">ST58-10</strain>
    </source>
</reference>